<feature type="transmembrane region" description="Helical" evidence="3">
    <location>
        <begin position="327"/>
        <end position="346"/>
    </location>
</feature>
<feature type="compositionally biased region" description="Basic and acidic residues" evidence="2">
    <location>
        <begin position="182"/>
        <end position="202"/>
    </location>
</feature>
<dbReference type="GO" id="GO:0016020">
    <property type="term" value="C:membrane"/>
    <property type="evidence" value="ECO:0007669"/>
    <property type="project" value="UniProtKB-SubCell"/>
</dbReference>
<gene>
    <name evidence="5" type="ORF">LSH36_1306g00000</name>
</gene>
<feature type="transmembrane region" description="Helical" evidence="3">
    <location>
        <begin position="385"/>
        <end position="404"/>
    </location>
</feature>
<dbReference type="InterPro" id="IPR011701">
    <property type="entry name" value="MFS"/>
</dbReference>
<dbReference type="SUPFAM" id="SSF103473">
    <property type="entry name" value="MFS general substrate transporter"/>
    <property type="match status" value="1"/>
</dbReference>
<comment type="caution">
    <text evidence="5">The sequence shown here is derived from an EMBL/GenBank/DDBJ whole genome shotgun (WGS) entry which is preliminary data.</text>
</comment>
<evidence type="ECO:0000256" key="3">
    <source>
        <dbReference type="SAM" id="Phobius"/>
    </source>
</evidence>
<dbReference type="PANTHER" id="PTHR11360:SF306">
    <property type="entry name" value="RE01051P"/>
    <property type="match status" value="1"/>
</dbReference>
<evidence type="ECO:0000256" key="1">
    <source>
        <dbReference type="ARBA" id="ARBA00004141"/>
    </source>
</evidence>
<feature type="transmembrane region" description="Helical" evidence="3">
    <location>
        <begin position="260"/>
        <end position="285"/>
    </location>
</feature>
<sequence>MTYGSLTGPLAGILAGRYTFRLVTLIGAVAQGLAFVIAAFGTDPYFVSFTIGIINGFAVGFLQTSSIGAVSQYFAKRSSLAMGMAAAGGSVGQLVVPQILRFLLDYYGYFGCMLVYGALTWNSLAASALFRPLSFYADRRISRVSLHADGLWKDIDSERISECDDCTKITPDNQSSGAVDGLKGKETSEISELTDKEGDPDKISNNGIMNGELISLDVNFGSTTMLGLRRDGVPKVDDTADNLRHIKALLDPEFTRNPRFWLYAMAILLANPTVHNMVMFLPPYANEIRLSKTQASLLLSVGGFSDLVGKLSGGILNNLQLIRTRNLLGIVLSTLCIISMACISFPCYGSLMLMSVMLGTLGGIYTGINPICLMEITGTNKFPMAYTLAVAIHAISSLGTPMLAGVISDATGSYKMAYWMCISMMAGGAVLFEMEPLMTRIMTNRRKEQNNFSNNKIDNSLSEIEMKDSVCVR</sequence>
<evidence type="ECO:0000313" key="5">
    <source>
        <dbReference type="EMBL" id="KAK2140574.1"/>
    </source>
</evidence>
<evidence type="ECO:0000259" key="4">
    <source>
        <dbReference type="PROSITE" id="PS50850"/>
    </source>
</evidence>
<dbReference type="InterPro" id="IPR020846">
    <property type="entry name" value="MFS_dom"/>
</dbReference>
<dbReference type="InterPro" id="IPR050327">
    <property type="entry name" value="Proton-linked_MCT"/>
</dbReference>
<accession>A0AAD9MRP9</accession>
<keyword evidence="3" id="KW-0812">Transmembrane</keyword>
<keyword evidence="3" id="KW-1133">Transmembrane helix</keyword>
<feature type="transmembrane region" description="Helical" evidence="3">
    <location>
        <begin position="416"/>
        <end position="437"/>
    </location>
</feature>
<protein>
    <recommendedName>
        <fullName evidence="4">Major facilitator superfamily (MFS) profile domain-containing protein</fullName>
    </recommendedName>
</protein>
<dbReference type="InterPro" id="IPR036259">
    <property type="entry name" value="MFS_trans_sf"/>
</dbReference>
<dbReference type="PROSITE" id="PS50850">
    <property type="entry name" value="MFS"/>
    <property type="match status" value="1"/>
</dbReference>
<dbReference type="Gene3D" id="1.20.1250.20">
    <property type="entry name" value="MFS general substrate transporter like domains"/>
    <property type="match status" value="1"/>
</dbReference>
<feature type="domain" description="Major facilitator superfamily (MFS) profile" evidence="4">
    <location>
        <begin position="1"/>
        <end position="135"/>
    </location>
</feature>
<feature type="region of interest" description="Disordered" evidence="2">
    <location>
        <begin position="174"/>
        <end position="204"/>
    </location>
</feature>
<dbReference type="Proteomes" id="UP001208570">
    <property type="component" value="Unassembled WGS sequence"/>
</dbReference>
<feature type="transmembrane region" description="Helical" evidence="3">
    <location>
        <begin position="46"/>
        <end position="68"/>
    </location>
</feature>
<dbReference type="EMBL" id="JAODUP010001306">
    <property type="protein sequence ID" value="KAK2140574.1"/>
    <property type="molecule type" value="Genomic_DNA"/>
</dbReference>
<evidence type="ECO:0000256" key="2">
    <source>
        <dbReference type="SAM" id="MobiDB-lite"/>
    </source>
</evidence>
<proteinExistence type="predicted"/>
<reference evidence="5" key="1">
    <citation type="journal article" date="2023" name="Mol. Biol. Evol.">
        <title>Third-Generation Sequencing Reveals the Adaptive Role of the Epigenome in Three Deep-Sea Polychaetes.</title>
        <authorList>
            <person name="Perez M."/>
            <person name="Aroh O."/>
            <person name="Sun Y."/>
            <person name="Lan Y."/>
            <person name="Juniper S.K."/>
            <person name="Young C.R."/>
            <person name="Angers B."/>
            <person name="Qian P.Y."/>
        </authorList>
    </citation>
    <scope>NUCLEOTIDE SEQUENCE</scope>
    <source>
        <strain evidence="5">P08H-3</strain>
    </source>
</reference>
<dbReference type="AlphaFoldDB" id="A0AAD9MRP9"/>
<feature type="transmembrane region" description="Helical" evidence="3">
    <location>
        <begin position="20"/>
        <end position="40"/>
    </location>
</feature>
<feature type="transmembrane region" description="Helical" evidence="3">
    <location>
        <begin position="352"/>
        <end position="373"/>
    </location>
</feature>
<dbReference type="GO" id="GO:0008028">
    <property type="term" value="F:monocarboxylic acid transmembrane transporter activity"/>
    <property type="evidence" value="ECO:0007669"/>
    <property type="project" value="TreeGrafter"/>
</dbReference>
<name>A0AAD9MRP9_9ANNE</name>
<organism evidence="5 6">
    <name type="scientific">Paralvinella palmiformis</name>
    <dbReference type="NCBI Taxonomy" id="53620"/>
    <lineage>
        <taxon>Eukaryota</taxon>
        <taxon>Metazoa</taxon>
        <taxon>Spiralia</taxon>
        <taxon>Lophotrochozoa</taxon>
        <taxon>Annelida</taxon>
        <taxon>Polychaeta</taxon>
        <taxon>Sedentaria</taxon>
        <taxon>Canalipalpata</taxon>
        <taxon>Terebellida</taxon>
        <taxon>Terebelliformia</taxon>
        <taxon>Alvinellidae</taxon>
        <taxon>Paralvinella</taxon>
    </lineage>
</organism>
<feature type="transmembrane region" description="Helical" evidence="3">
    <location>
        <begin position="80"/>
        <end position="100"/>
    </location>
</feature>
<comment type="subcellular location">
    <subcellularLocation>
        <location evidence="1">Membrane</location>
        <topology evidence="1">Multi-pass membrane protein</topology>
    </subcellularLocation>
</comment>
<dbReference type="Pfam" id="PF07690">
    <property type="entry name" value="MFS_1"/>
    <property type="match status" value="1"/>
</dbReference>
<feature type="transmembrane region" description="Helical" evidence="3">
    <location>
        <begin position="297"/>
        <end position="315"/>
    </location>
</feature>
<dbReference type="PANTHER" id="PTHR11360">
    <property type="entry name" value="MONOCARBOXYLATE TRANSPORTER"/>
    <property type="match status" value="1"/>
</dbReference>
<keyword evidence="6" id="KW-1185">Reference proteome</keyword>
<evidence type="ECO:0000313" key="6">
    <source>
        <dbReference type="Proteomes" id="UP001208570"/>
    </source>
</evidence>
<feature type="transmembrane region" description="Helical" evidence="3">
    <location>
        <begin position="106"/>
        <end position="130"/>
    </location>
</feature>
<keyword evidence="3" id="KW-0472">Membrane</keyword>